<keyword evidence="5" id="KW-1185">Reference proteome</keyword>
<organism evidence="4 5">
    <name type="scientific">Heracleum sosnowskyi</name>
    <dbReference type="NCBI Taxonomy" id="360622"/>
    <lineage>
        <taxon>Eukaryota</taxon>
        <taxon>Viridiplantae</taxon>
        <taxon>Streptophyta</taxon>
        <taxon>Embryophyta</taxon>
        <taxon>Tracheophyta</taxon>
        <taxon>Spermatophyta</taxon>
        <taxon>Magnoliopsida</taxon>
        <taxon>eudicotyledons</taxon>
        <taxon>Gunneridae</taxon>
        <taxon>Pentapetalae</taxon>
        <taxon>asterids</taxon>
        <taxon>campanulids</taxon>
        <taxon>Apiales</taxon>
        <taxon>Apiaceae</taxon>
        <taxon>Apioideae</taxon>
        <taxon>apioid superclade</taxon>
        <taxon>Tordylieae</taxon>
        <taxon>Tordyliinae</taxon>
        <taxon>Heracleum</taxon>
    </lineage>
</organism>
<feature type="domain" description="HAT C-terminal dimerisation" evidence="2">
    <location>
        <begin position="344"/>
        <end position="399"/>
    </location>
</feature>
<dbReference type="InterPro" id="IPR012337">
    <property type="entry name" value="RNaseH-like_sf"/>
</dbReference>
<comment type="caution">
    <text evidence="4">The sequence shown here is derived from an EMBL/GenBank/DDBJ whole genome shotgun (WGS) entry which is preliminary data.</text>
</comment>
<dbReference type="Proteomes" id="UP001237642">
    <property type="component" value="Unassembled WGS sequence"/>
</dbReference>
<evidence type="ECO:0000259" key="2">
    <source>
        <dbReference type="Pfam" id="PF05699"/>
    </source>
</evidence>
<dbReference type="SUPFAM" id="SSF53098">
    <property type="entry name" value="Ribonuclease H-like"/>
    <property type="match status" value="1"/>
</dbReference>
<dbReference type="Pfam" id="PF05699">
    <property type="entry name" value="Dimer_Tnp_hAT"/>
    <property type="match status" value="1"/>
</dbReference>
<reference evidence="4" key="2">
    <citation type="submission" date="2023-05" db="EMBL/GenBank/DDBJ databases">
        <authorList>
            <person name="Schelkunov M.I."/>
        </authorList>
    </citation>
    <scope>NUCLEOTIDE SEQUENCE</scope>
    <source>
        <strain evidence="4">Hsosn_3</strain>
        <tissue evidence="4">Leaf</tissue>
    </source>
</reference>
<evidence type="ECO:0000259" key="3">
    <source>
        <dbReference type="Pfam" id="PF14372"/>
    </source>
</evidence>
<dbReference type="InterPro" id="IPR025525">
    <property type="entry name" value="hAT-like_transposase_RNase-H"/>
</dbReference>
<evidence type="ECO:0000313" key="5">
    <source>
        <dbReference type="Proteomes" id="UP001237642"/>
    </source>
</evidence>
<dbReference type="InterPro" id="IPR008906">
    <property type="entry name" value="HATC_C_dom"/>
</dbReference>
<dbReference type="PANTHER" id="PTHR23272:SF182">
    <property type="entry name" value="OS09G0381850 PROTEIN"/>
    <property type="match status" value="1"/>
</dbReference>
<dbReference type="AlphaFoldDB" id="A0AAD8IWZ6"/>
<feature type="compositionally biased region" description="Polar residues" evidence="1">
    <location>
        <begin position="60"/>
        <end position="70"/>
    </location>
</feature>
<evidence type="ECO:0008006" key="6">
    <source>
        <dbReference type="Google" id="ProtNLM"/>
    </source>
</evidence>
<protein>
    <recommendedName>
        <fullName evidence="6">BED-type domain-containing protein</fullName>
    </recommendedName>
</protein>
<feature type="domain" description="hAT-like transposase RNase-H fold" evidence="3">
    <location>
        <begin position="189"/>
        <end position="290"/>
    </location>
</feature>
<dbReference type="Pfam" id="PF14372">
    <property type="entry name" value="hAT-like_RNase-H"/>
    <property type="match status" value="1"/>
</dbReference>
<proteinExistence type="predicted"/>
<reference evidence="4" key="1">
    <citation type="submission" date="2023-02" db="EMBL/GenBank/DDBJ databases">
        <title>Genome of toxic invasive species Heracleum sosnowskyi carries increased number of genes despite the absence of recent whole-genome duplications.</title>
        <authorList>
            <person name="Schelkunov M."/>
            <person name="Shtratnikova V."/>
            <person name="Makarenko M."/>
            <person name="Klepikova A."/>
            <person name="Omelchenko D."/>
            <person name="Novikova G."/>
            <person name="Obukhova E."/>
            <person name="Bogdanov V."/>
            <person name="Penin A."/>
            <person name="Logacheva M."/>
        </authorList>
    </citation>
    <scope>NUCLEOTIDE SEQUENCE</scope>
    <source>
        <strain evidence="4">Hsosn_3</strain>
        <tissue evidence="4">Leaf</tissue>
    </source>
</reference>
<dbReference type="GO" id="GO:0046983">
    <property type="term" value="F:protein dimerization activity"/>
    <property type="evidence" value="ECO:0007669"/>
    <property type="project" value="InterPro"/>
</dbReference>
<dbReference type="GO" id="GO:0003677">
    <property type="term" value="F:DNA binding"/>
    <property type="evidence" value="ECO:0007669"/>
    <property type="project" value="InterPro"/>
</dbReference>
<feature type="region of interest" description="Disordered" evidence="1">
    <location>
        <begin position="1"/>
        <end position="72"/>
    </location>
</feature>
<name>A0AAD8IWZ6_9APIA</name>
<dbReference type="PANTHER" id="PTHR23272">
    <property type="entry name" value="BED FINGER-RELATED"/>
    <property type="match status" value="1"/>
</dbReference>
<gene>
    <name evidence="4" type="ORF">POM88_010701</name>
</gene>
<evidence type="ECO:0000313" key="4">
    <source>
        <dbReference type="EMBL" id="KAK1391645.1"/>
    </source>
</evidence>
<accession>A0AAD8IWZ6</accession>
<dbReference type="EMBL" id="JAUIZM010000003">
    <property type="protein sequence ID" value="KAK1391645.1"/>
    <property type="molecule type" value="Genomic_DNA"/>
</dbReference>
<evidence type="ECO:0000256" key="1">
    <source>
        <dbReference type="SAM" id="MobiDB-lite"/>
    </source>
</evidence>
<sequence length="607" mass="69525">MTSSKKKKSIEIIPENAEFEEVRSLGEESLGDESLSEDAGNDKGTSGQEEMSRKKKGDSFETQQSNQPYQKKQRQKKARCWLHLDVITENNQKITICQFCKTRMKCGSTGCITTLNRHVDKCLATHGRKNQTLLQFQPSDSLSSEMHVFIYSTSDLGFKEYVPSPGDWERVEGVCSFLEVFSDVTKVVSGSEYSTSNLFLSEIRRVKQIIDIRAIDSNMHIREMARKMELKFEKYWGETNLVMSIGAVLDPRFKLILPKFCFPALYPIASDSENFLSYLRNALTDLYLEYCKEDKDALTRNESSEVSSSDANFFNEQRETPKGINDFESFIRESGGIIEPTKSELEEYLSENIIPPNSKFDALAWWKANASKFPVLSNMASDVLSIPISTVASESTFSAVMVIFEPCAEMECSSDLYIQDRLNFAHELAYEYGNYIDKYMKLMKSYSDGYCIQTVRWYAQEKGSIRINLIFSFRFKLLEKPCITLRVCLGPRTRRRYSRLASGSVWLSDVLSSILKIWGVQSPKEGTKHLAVEFVIALAKARVRAPRMMSKGLGYADKHTCSCMYQMPWTVSRYLYTKVLRFLNCRHIFSPTLISLLYFQIFEVGFG</sequence>